<sequence length="905" mass="102115">MASRFSSSSASLEIELTKVGEKLLHLPSSTEEIIKSLVRTEKMLSRLPQSASISMIKSLHPIIKVLIAEDLASHSDINVKISVAFCICEIIRIMSPDIPYDDNQMKVFFELVVTVFEKVSSSSGGCYRKMIKVLKALSSGKFLVMMCDLQLEGLIVRLFKQFLTVADSNSSAVVSKMEKIMTMIIKESKELPHELVNLLAMNGKIKNEVLHSPLITCYTEVLILLQIASPVRTELGKKVLKNYADQLNPDIPDMTIRRCLHSQSEKKHENKTLSIVETPMQSKSVTKVKGKRKRNAKQIQSAELGENLVGSRIKVWWPEDNAYYEGIVKSFQSRNKKHKIVGNVRKGWSCPSLNPETNDTNSRTGKTYIILTTTKSPSGNWFLTRGHGSNLARFHYSEFLPQNKQIVSPVCTELAKKVLKNYADKLNPDIPDMTVRRCLHSQSEKKHEKKTLSVVETPTQSKSVTKVKGKRKRNVEQIQPAELGENLVGSRIKVWWPEDNAYYEGIVKSFQSRKKKHKVWYDDGDKELLDLKAEQWELVEEIIQLLIQAQSAEHGESLVGRRIKVWWPANEGYSVGVMQSFDSSKMKHKVLYDDGIEDVLDINQRRWMLLEDVSAIEPIPDIQGQVLPTKGLSTQALPIKGSSTQAPPEKVSCILALPKKGSSTHALHEKIWCILGLPKKVSSTQTPEKGLYARAPPKKVSSALAPPEKVSSTQALPMNVPTTQSCLKCVQGYKVKKSIAPILEAILEKYGDIASDCVFKTPSVRASILEVICEIFIRIQTNDVTELISEMEEIECQVSAAEVYKINVSWLRQHLSWLQHNLDAIHKRMVTKEKCSLLCKGKANVSLVNRAAKRDLEEAQIELLTAQERFRKAERRVEVLNLVEKRLKDSLFEESKAELDSWITV</sequence>
<keyword evidence="7" id="KW-0131">Cell cycle</keyword>
<accession>A0A2U1N486</accession>
<comment type="subcellular location">
    <subcellularLocation>
        <location evidence="1">Nucleus</location>
    </subcellularLocation>
</comment>
<dbReference type="Pfam" id="PF05278">
    <property type="entry name" value="PEARLI-4"/>
    <property type="match status" value="1"/>
</dbReference>
<dbReference type="InterPro" id="IPR039776">
    <property type="entry name" value="Pds5"/>
</dbReference>
<evidence type="ECO:0000256" key="4">
    <source>
        <dbReference type="ARBA" id="ARBA00022776"/>
    </source>
</evidence>
<dbReference type="GO" id="GO:0035825">
    <property type="term" value="P:homologous recombination"/>
    <property type="evidence" value="ECO:0007669"/>
    <property type="project" value="UniProtKB-ARBA"/>
</dbReference>
<protein>
    <submittedName>
        <fullName evidence="9">Phospholipase-like protein</fullName>
    </submittedName>
</protein>
<evidence type="ECO:0000256" key="3">
    <source>
        <dbReference type="ARBA" id="ARBA00022763"/>
    </source>
</evidence>
<dbReference type="STRING" id="35608.A0A2U1N486"/>
<proteinExistence type="predicted"/>
<dbReference type="GO" id="GO:0051301">
    <property type="term" value="P:cell division"/>
    <property type="evidence" value="ECO:0007669"/>
    <property type="project" value="UniProtKB-KW"/>
</dbReference>
<organism evidence="9 10">
    <name type="scientific">Artemisia annua</name>
    <name type="common">Sweet wormwood</name>
    <dbReference type="NCBI Taxonomy" id="35608"/>
    <lineage>
        <taxon>Eukaryota</taxon>
        <taxon>Viridiplantae</taxon>
        <taxon>Streptophyta</taxon>
        <taxon>Embryophyta</taxon>
        <taxon>Tracheophyta</taxon>
        <taxon>Spermatophyta</taxon>
        <taxon>Magnoliopsida</taxon>
        <taxon>eudicotyledons</taxon>
        <taxon>Gunneridae</taxon>
        <taxon>Pentapetalae</taxon>
        <taxon>asterids</taxon>
        <taxon>campanulids</taxon>
        <taxon>Asterales</taxon>
        <taxon>Asteraceae</taxon>
        <taxon>Asteroideae</taxon>
        <taxon>Anthemideae</taxon>
        <taxon>Artemisiinae</taxon>
        <taxon>Artemisia</taxon>
    </lineage>
</organism>
<name>A0A2U1N486_ARTAN</name>
<dbReference type="GO" id="GO:0005634">
    <property type="term" value="C:nucleus"/>
    <property type="evidence" value="ECO:0007669"/>
    <property type="project" value="UniProtKB-SubCell"/>
</dbReference>
<dbReference type="SUPFAM" id="SSF63748">
    <property type="entry name" value="Tudor/PWWP/MBT"/>
    <property type="match status" value="1"/>
</dbReference>
<dbReference type="InterPro" id="IPR016024">
    <property type="entry name" value="ARM-type_fold"/>
</dbReference>
<reference evidence="9 10" key="1">
    <citation type="journal article" date="2018" name="Mol. Plant">
        <title>The genome of Artemisia annua provides insight into the evolution of Asteraceae family and artemisinin biosynthesis.</title>
        <authorList>
            <person name="Shen Q."/>
            <person name="Zhang L."/>
            <person name="Liao Z."/>
            <person name="Wang S."/>
            <person name="Yan T."/>
            <person name="Shi P."/>
            <person name="Liu M."/>
            <person name="Fu X."/>
            <person name="Pan Q."/>
            <person name="Wang Y."/>
            <person name="Lv Z."/>
            <person name="Lu X."/>
            <person name="Zhang F."/>
            <person name="Jiang W."/>
            <person name="Ma Y."/>
            <person name="Chen M."/>
            <person name="Hao X."/>
            <person name="Li L."/>
            <person name="Tang Y."/>
            <person name="Lv G."/>
            <person name="Zhou Y."/>
            <person name="Sun X."/>
            <person name="Brodelius P.E."/>
            <person name="Rose J.K.C."/>
            <person name="Tang K."/>
        </authorList>
    </citation>
    <scope>NUCLEOTIDE SEQUENCE [LARGE SCALE GENOMIC DNA]</scope>
    <source>
        <strain evidence="10">cv. Huhao1</strain>
        <tissue evidence="9">Leaf</tissue>
    </source>
</reference>
<keyword evidence="4" id="KW-0498">Mitosis</keyword>
<dbReference type="InterPro" id="IPR007942">
    <property type="entry name" value="PLipase-like"/>
</dbReference>
<evidence type="ECO:0000256" key="7">
    <source>
        <dbReference type="ARBA" id="ARBA00023306"/>
    </source>
</evidence>
<dbReference type="Proteomes" id="UP000245207">
    <property type="component" value="Unassembled WGS sequence"/>
</dbReference>
<dbReference type="GO" id="GO:0000785">
    <property type="term" value="C:chromatin"/>
    <property type="evidence" value="ECO:0007669"/>
    <property type="project" value="TreeGrafter"/>
</dbReference>
<dbReference type="GO" id="GO:0006281">
    <property type="term" value="P:DNA repair"/>
    <property type="evidence" value="ECO:0007669"/>
    <property type="project" value="UniProtKB-KW"/>
</dbReference>
<comment type="caution">
    <text evidence="9">The sequence shown here is derived from an EMBL/GenBank/DDBJ whole genome shotgun (WGS) entry which is preliminary data.</text>
</comment>
<keyword evidence="6" id="KW-0539">Nucleus</keyword>
<dbReference type="PANTHER" id="PTHR12663:SF63">
    <property type="entry name" value="PHOSPHOLIPASE-LIKE PROTEIN-RELATED"/>
    <property type="match status" value="1"/>
</dbReference>
<feature type="coiled-coil region" evidence="8">
    <location>
        <begin position="842"/>
        <end position="876"/>
    </location>
</feature>
<evidence type="ECO:0000256" key="1">
    <source>
        <dbReference type="ARBA" id="ARBA00004123"/>
    </source>
</evidence>
<evidence type="ECO:0000313" key="9">
    <source>
        <dbReference type="EMBL" id="PWA68315.1"/>
    </source>
</evidence>
<dbReference type="CDD" id="cd20404">
    <property type="entry name" value="Tudor_Agenet_AtEML-like"/>
    <property type="match status" value="3"/>
</dbReference>
<evidence type="ECO:0000256" key="6">
    <source>
        <dbReference type="ARBA" id="ARBA00023242"/>
    </source>
</evidence>
<keyword evidence="10" id="KW-1185">Reference proteome</keyword>
<gene>
    <name evidence="9" type="ORF">CTI12_AA129260</name>
</gene>
<dbReference type="SUPFAM" id="SSF48371">
    <property type="entry name" value="ARM repeat"/>
    <property type="match status" value="1"/>
</dbReference>
<evidence type="ECO:0000256" key="8">
    <source>
        <dbReference type="SAM" id="Coils"/>
    </source>
</evidence>
<evidence type="ECO:0000256" key="2">
    <source>
        <dbReference type="ARBA" id="ARBA00022618"/>
    </source>
</evidence>
<dbReference type="Pfam" id="PF20168">
    <property type="entry name" value="PDS5"/>
    <property type="match status" value="1"/>
</dbReference>
<dbReference type="PANTHER" id="PTHR12663">
    <property type="entry name" value="ANDROGEN INDUCED INHIBITOR OF PROLIFERATION AS3 / PDS5-RELATED"/>
    <property type="match status" value="1"/>
</dbReference>
<keyword evidence="5" id="KW-0234">DNA repair</keyword>
<keyword evidence="8" id="KW-0175">Coiled coil</keyword>
<dbReference type="OrthoDB" id="200660at2759"/>
<evidence type="ECO:0000313" key="10">
    <source>
        <dbReference type="Proteomes" id="UP000245207"/>
    </source>
</evidence>
<dbReference type="EMBL" id="PKPP01003661">
    <property type="protein sequence ID" value="PWA68315.1"/>
    <property type="molecule type" value="Genomic_DNA"/>
</dbReference>
<keyword evidence="2" id="KW-0132">Cell division</keyword>
<keyword evidence="3" id="KW-0227">DNA damage</keyword>
<evidence type="ECO:0000256" key="5">
    <source>
        <dbReference type="ARBA" id="ARBA00023204"/>
    </source>
</evidence>
<dbReference type="AlphaFoldDB" id="A0A2U1N486"/>
<dbReference type="GO" id="GO:0007064">
    <property type="term" value="P:mitotic sister chromatid cohesion"/>
    <property type="evidence" value="ECO:0007669"/>
    <property type="project" value="InterPro"/>
</dbReference>
<dbReference type="Gene3D" id="2.30.30.140">
    <property type="match status" value="3"/>
</dbReference>